<dbReference type="GO" id="GO:0016740">
    <property type="term" value="F:transferase activity"/>
    <property type="evidence" value="ECO:0007669"/>
    <property type="project" value="UniProtKB-KW"/>
</dbReference>
<keyword evidence="2" id="KW-0808">Transferase</keyword>
<feature type="transmembrane region" description="Helical" evidence="1">
    <location>
        <begin position="288"/>
        <end position="305"/>
    </location>
</feature>
<keyword evidence="1" id="KW-1133">Transmembrane helix</keyword>
<proteinExistence type="predicted"/>
<keyword evidence="3" id="KW-1185">Reference proteome</keyword>
<sequence length="569" mass="61560">MAGYVAGAFALFWRLWADVDRRYLVDGGSDQNQWEWFFAVTARSVARQDDLLFTTLQNHPDGVNLMANTVMLGLSVPLTPVTLTFGAPVTWALVLTFGLAGTAAGWYRFVRRHLNGSRTAAGVAGGFCAFAPPMVSHANAHPNFVVLFVIPFIVGRLVRLARDRRTLRDGAVLGLLGAYQIYIGEEPLLLTAIGVGVFAVAYAVLRPRVAYAVAGRLAGGLGIAVLVFAPLVAYPLHHQFFGRQSYDGLIHGPWGNDLLQLTAFARQSLAGHIAEPGPLAASPTEQNAFFGLPLVVLVAMLLVWLRRLVVVQALAVVIAAAVLLSLGPEIMLNGRPTGWSGPWLWASRLPLLESVVESRLTMICVPAIGLLLALGADRAGSLTAALPPASRRWAGAACCAVLAEALLPISPKPLAAEDRPETPRFITEGTWRRYVGEGRTLVPVPPPNGGESTALRWQVQAGFGFNLPEGYFVGPYGPEREGVYGAPPRPTSILLRRARDHNDVPAVGKTQRAELQADLAYWRADAVVLGPHRRQDVLYETLVLLLGPGRFEDGAWVWDVRPLTRETAR</sequence>
<protein>
    <submittedName>
        <fullName evidence="2">Glycosyl transferase</fullName>
    </submittedName>
</protein>
<feature type="transmembrane region" description="Helical" evidence="1">
    <location>
        <begin position="312"/>
        <end position="331"/>
    </location>
</feature>
<feature type="transmembrane region" description="Helical" evidence="1">
    <location>
        <begin position="85"/>
        <end position="107"/>
    </location>
</feature>
<evidence type="ECO:0000313" key="2">
    <source>
        <dbReference type="EMBL" id="GAA2595469.1"/>
    </source>
</evidence>
<accession>A0ABN3PU30</accession>
<comment type="caution">
    <text evidence="2">The sequence shown here is derived from an EMBL/GenBank/DDBJ whole genome shotgun (WGS) entry which is preliminary data.</text>
</comment>
<organism evidence="2 3">
    <name type="scientific">Actinomadura fulvescens</name>
    <dbReference type="NCBI Taxonomy" id="46160"/>
    <lineage>
        <taxon>Bacteria</taxon>
        <taxon>Bacillati</taxon>
        <taxon>Actinomycetota</taxon>
        <taxon>Actinomycetes</taxon>
        <taxon>Streptosporangiales</taxon>
        <taxon>Thermomonosporaceae</taxon>
        <taxon>Actinomadura</taxon>
    </lineage>
</organism>
<name>A0ABN3PU30_9ACTN</name>
<dbReference type="EMBL" id="BAAATD010000003">
    <property type="protein sequence ID" value="GAA2595469.1"/>
    <property type="molecule type" value="Genomic_DNA"/>
</dbReference>
<keyword evidence="1" id="KW-0472">Membrane</keyword>
<feature type="transmembrane region" description="Helical" evidence="1">
    <location>
        <begin position="119"/>
        <end position="135"/>
    </location>
</feature>
<keyword evidence="1" id="KW-0812">Transmembrane</keyword>
<feature type="transmembrane region" description="Helical" evidence="1">
    <location>
        <begin position="141"/>
        <end position="159"/>
    </location>
</feature>
<dbReference type="Proteomes" id="UP001501509">
    <property type="component" value="Unassembled WGS sequence"/>
</dbReference>
<reference evidence="2 3" key="1">
    <citation type="journal article" date="2019" name="Int. J. Syst. Evol. Microbiol.">
        <title>The Global Catalogue of Microorganisms (GCM) 10K type strain sequencing project: providing services to taxonomists for standard genome sequencing and annotation.</title>
        <authorList>
            <consortium name="The Broad Institute Genomics Platform"/>
            <consortium name="The Broad Institute Genome Sequencing Center for Infectious Disease"/>
            <person name="Wu L."/>
            <person name="Ma J."/>
        </authorList>
    </citation>
    <scope>NUCLEOTIDE SEQUENCE [LARGE SCALE GENOMIC DNA]</scope>
    <source>
        <strain evidence="2 3">JCM 6833</strain>
    </source>
</reference>
<feature type="transmembrane region" description="Helical" evidence="1">
    <location>
        <begin position="217"/>
        <end position="236"/>
    </location>
</feature>
<evidence type="ECO:0000313" key="3">
    <source>
        <dbReference type="Proteomes" id="UP001501509"/>
    </source>
</evidence>
<evidence type="ECO:0000256" key="1">
    <source>
        <dbReference type="SAM" id="Phobius"/>
    </source>
</evidence>
<feature type="transmembrane region" description="Helical" evidence="1">
    <location>
        <begin position="166"/>
        <end position="182"/>
    </location>
</feature>
<feature type="transmembrane region" description="Helical" evidence="1">
    <location>
        <begin position="188"/>
        <end position="205"/>
    </location>
</feature>
<gene>
    <name evidence="2" type="ORF">GCM10010411_31070</name>
</gene>